<dbReference type="EMBL" id="CP144694">
    <property type="protein sequence ID" value="WVZ03226.1"/>
    <property type="molecule type" value="Genomic_DNA"/>
</dbReference>
<proteinExistence type="predicted"/>
<dbReference type="Proteomes" id="UP001374535">
    <property type="component" value="Chromosome 7"/>
</dbReference>
<dbReference type="AlphaFoldDB" id="A0AAQ3RT38"/>
<gene>
    <name evidence="1" type="ORF">V8G54_024032</name>
</gene>
<organism evidence="1 2">
    <name type="scientific">Vigna mungo</name>
    <name type="common">Black gram</name>
    <name type="synonym">Phaseolus mungo</name>
    <dbReference type="NCBI Taxonomy" id="3915"/>
    <lineage>
        <taxon>Eukaryota</taxon>
        <taxon>Viridiplantae</taxon>
        <taxon>Streptophyta</taxon>
        <taxon>Embryophyta</taxon>
        <taxon>Tracheophyta</taxon>
        <taxon>Spermatophyta</taxon>
        <taxon>Magnoliopsida</taxon>
        <taxon>eudicotyledons</taxon>
        <taxon>Gunneridae</taxon>
        <taxon>Pentapetalae</taxon>
        <taxon>rosids</taxon>
        <taxon>fabids</taxon>
        <taxon>Fabales</taxon>
        <taxon>Fabaceae</taxon>
        <taxon>Papilionoideae</taxon>
        <taxon>50 kb inversion clade</taxon>
        <taxon>NPAAA clade</taxon>
        <taxon>indigoferoid/millettioid clade</taxon>
        <taxon>Phaseoleae</taxon>
        <taxon>Vigna</taxon>
    </lineage>
</organism>
<reference evidence="1 2" key="1">
    <citation type="journal article" date="2023" name="Life. Sci Alliance">
        <title>Evolutionary insights into 3D genome organization and epigenetic landscape of Vigna mungo.</title>
        <authorList>
            <person name="Junaid A."/>
            <person name="Singh B."/>
            <person name="Bhatia S."/>
        </authorList>
    </citation>
    <scope>NUCLEOTIDE SEQUENCE [LARGE SCALE GENOMIC DNA]</scope>
    <source>
        <strain evidence="1">Urdbean</strain>
    </source>
</reference>
<name>A0AAQ3RT38_VIGMU</name>
<evidence type="ECO:0000313" key="1">
    <source>
        <dbReference type="EMBL" id="WVZ03226.1"/>
    </source>
</evidence>
<protein>
    <submittedName>
        <fullName evidence="1">Uncharacterized protein</fullName>
    </submittedName>
</protein>
<keyword evidence="2" id="KW-1185">Reference proteome</keyword>
<accession>A0AAQ3RT38</accession>
<sequence>SGESNPLLLSPLRREFPTQGECDSSETTLTLEIKLLHRHYHPSSPFTQTIILHRNTIFCLVGTETTLCWALHPCRQVTPTTDATLCPPQHQLCIISLKSYQISYWFQYILISILCLGLKVVISERVLSEITLVCIVSFFLV</sequence>
<feature type="non-terminal residue" evidence="1">
    <location>
        <position position="1"/>
    </location>
</feature>
<evidence type="ECO:0000313" key="2">
    <source>
        <dbReference type="Proteomes" id="UP001374535"/>
    </source>
</evidence>